<evidence type="ECO:0000256" key="2">
    <source>
        <dbReference type="ARBA" id="ARBA00023125"/>
    </source>
</evidence>
<evidence type="ECO:0000256" key="4">
    <source>
        <dbReference type="SAM" id="Phobius"/>
    </source>
</evidence>
<feature type="transmembrane region" description="Helical" evidence="4">
    <location>
        <begin position="6"/>
        <end position="25"/>
    </location>
</feature>
<feature type="transmembrane region" description="Helical" evidence="4">
    <location>
        <begin position="62"/>
        <end position="87"/>
    </location>
</feature>
<sequence>MDLNLNAILLLLVAFQLFFIAVFSLTNRKGKRISNLLLGTFFLILAINVTDILLQIHNVWSFFPPFLLLDDSFLLLFGPLIYLYTLSIVDQSFTLAKKWVHFVPFVVCLLGLLIFYFLEKAPIAYALETISKANLPKGAIIFVVMGYLHGGFYLWLSKRVLALHGKAMKEYHSNLVKINLDWLCFIINSFIGLWFLGVLLTVVPYTSYRAYVNGILFGFIVFLFYFINRAIFKALKSSELLSGNPFFTLSKKKYSGSTLSADKQNRFREALVLQMETEKSYLNPDLTLNDLAKILDLPPKELSQVINQSFGKHFFDFVNSYRIDEAKKLLQDTQNTMTIQEVMYSVGFSSKSSFNTIFKRKTTLTPSQFRLSSETR</sequence>
<dbReference type="GO" id="GO:0003700">
    <property type="term" value="F:DNA-binding transcription factor activity"/>
    <property type="evidence" value="ECO:0007669"/>
    <property type="project" value="InterPro"/>
</dbReference>
<keyword evidence="2" id="KW-0238">DNA-binding</keyword>
<comment type="caution">
    <text evidence="6">The sequence shown here is derived from an EMBL/GenBank/DDBJ whole genome shotgun (WGS) entry which is preliminary data.</text>
</comment>
<evidence type="ECO:0000313" key="6">
    <source>
        <dbReference type="EMBL" id="RKN82565.1"/>
    </source>
</evidence>
<dbReference type="GO" id="GO:0043565">
    <property type="term" value="F:sequence-specific DNA binding"/>
    <property type="evidence" value="ECO:0007669"/>
    <property type="project" value="InterPro"/>
</dbReference>
<dbReference type="PRINTS" id="PR00032">
    <property type="entry name" value="HTHARAC"/>
</dbReference>
<feature type="transmembrane region" description="Helical" evidence="4">
    <location>
        <begin position="208"/>
        <end position="227"/>
    </location>
</feature>
<dbReference type="Pfam" id="PF12833">
    <property type="entry name" value="HTH_18"/>
    <property type="match status" value="1"/>
</dbReference>
<dbReference type="SUPFAM" id="SSF46689">
    <property type="entry name" value="Homeodomain-like"/>
    <property type="match status" value="1"/>
</dbReference>
<gene>
    <name evidence="6" type="ORF">D7Z94_01590</name>
</gene>
<dbReference type="SMART" id="SM00342">
    <property type="entry name" value="HTH_ARAC"/>
    <property type="match status" value="1"/>
</dbReference>
<dbReference type="AlphaFoldDB" id="A0A3B0C8Q7"/>
<protein>
    <submittedName>
        <fullName evidence="6">AraC family transcriptional regulator</fullName>
    </submittedName>
</protein>
<feature type="transmembrane region" description="Helical" evidence="4">
    <location>
        <begin position="138"/>
        <end position="157"/>
    </location>
</feature>
<feature type="transmembrane region" description="Helical" evidence="4">
    <location>
        <begin position="178"/>
        <end position="202"/>
    </location>
</feature>
<dbReference type="InterPro" id="IPR009057">
    <property type="entry name" value="Homeodomain-like_sf"/>
</dbReference>
<keyword evidence="4" id="KW-1133">Transmembrane helix</keyword>
<dbReference type="OrthoDB" id="9779074at2"/>
<feature type="domain" description="HTH araC/xylS-type" evidence="5">
    <location>
        <begin position="265"/>
        <end position="372"/>
    </location>
</feature>
<dbReference type="InterPro" id="IPR018060">
    <property type="entry name" value="HTH_AraC"/>
</dbReference>
<accession>A0A3B0C8Q7</accession>
<dbReference type="InterPro" id="IPR020449">
    <property type="entry name" value="Tscrpt_reg_AraC-type_HTH"/>
</dbReference>
<evidence type="ECO:0000259" key="5">
    <source>
        <dbReference type="PROSITE" id="PS01124"/>
    </source>
</evidence>
<dbReference type="PANTHER" id="PTHR43280">
    <property type="entry name" value="ARAC-FAMILY TRANSCRIPTIONAL REGULATOR"/>
    <property type="match status" value="1"/>
</dbReference>
<keyword evidence="4" id="KW-0812">Transmembrane</keyword>
<proteinExistence type="predicted"/>
<dbReference type="PANTHER" id="PTHR43280:SF29">
    <property type="entry name" value="ARAC-FAMILY TRANSCRIPTIONAL REGULATOR"/>
    <property type="match status" value="1"/>
</dbReference>
<name>A0A3B0C8Q7_9FLAO</name>
<dbReference type="RefSeq" id="WP_120709755.1">
    <property type="nucleotide sequence ID" value="NZ_RBCJ01000001.1"/>
</dbReference>
<keyword evidence="4" id="KW-0472">Membrane</keyword>
<dbReference type="PROSITE" id="PS01124">
    <property type="entry name" value="HTH_ARAC_FAMILY_2"/>
    <property type="match status" value="1"/>
</dbReference>
<keyword evidence="3" id="KW-0804">Transcription</keyword>
<feature type="transmembrane region" description="Helical" evidence="4">
    <location>
        <begin position="99"/>
        <end position="118"/>
    </location>
</feature>
<reference evidence="6 7" key="1">
    <citation type="submission" date="2018-10" db="EMBL/GenBank/DDBJ databases">
        <title>Ulvibacterium marinum gen. nov., sp. nov., a novel marine bacterium of the family Flavobacteriaceae, isolated from a culture of the green alga Ulva prolifera.</title>
        <authorList>
            <person name="Zhang Z."/>
        </authorList>
    </citation>
    <scope>NUCLEOTIDE SEQUENCE [LARGE SCALE GENOMIC DNA]</scope>
    <source>
        <strain evidence="6 7">CCMM003</strain>
    </source>
</reference>
<evidence type="ECO:0000256" key="1">
    <source>
        <dbReference type="ARBA" id="ARBA00023015"/>
    </source>
</evidence>
<keyword evidence="7" id="KW-1185">Reference proteome</keyword>
<dbReference type="EMBL" id="RBCJ01000001">
    <property type="protein sequence ID" value="RKN82565.1"/>
    <property type="molecule type" value="Genomic_DNA"/>
</dbReference>
<evidence type="ECO:0000256" key="3">
    <source>
        <dbReference type="ARBA" id="ARBA00023163"/>
    </source>
</evidence>
<dbReference type="Proteomes" id="UP000276603">
    <property type="component" value="Unassembled WGS sequence"/>
</dbReference>
<dbReference type="Gene3D" id="1.10.10.60">
    <property type="entry name" value="Homeodomain-like"/>
    <property type="match status" value="2"/>
</dbReference>
<organism evidence="6 7">
    <name type="scientific">Ulvibacterium marinum</name>
    <dbReference type="NCBI Taxonomy" id="2419782"/>
    <lineage>
        <taxon>Bacteria</taxon>
        <taxon>Pseudomonadati</taxon>
        <taxon>Bacteroidota</taxon>
        <taxon>Flavobacteriia</taxon>
        <taxon>Flavobacteriales</taxon>
        <taxon>Flavobacteriaceae</taxon>
        <taxon>Ulvibacterium</taxon>
    </lineage>
</organism>
<feature type="transmembrane region" description="Helical" evidence="4">
    <location>
        <begin position="37"/>
        <end position="56"/>
    </location>
</feature>
<evidence type="ECO:0000313" key="7">
    <source>
        <dbReference type="Proteomes" id="UP000276603"/>
    </source>
</evidence>
<keyword evidence="1" id="KW-0805">Transcription regulation</keyword>